<organism evidence="5 7">
    <name type="scientific">Branchiostoma belcheri</name>
    <name type="common">Amphioxus</name>
    <dbReference type="NCBI Taxonomy" id="7741"/>
    <lineage>
        <taxon>Eukaryota</taxon>
        <taxon>Metazoa</taxon>
        <taxon>Chordata</taxon>
        <taxon>Cephalochordata</taxon>
        <taxon>Leptocardii</taxon>
        <taxon>Amphioxiformes</taxon>
        <taxon>Branchiostomatidae</taxon>
        <taxon>Branchiostoma</taxon>
    </lineage>
</organism>
<dbReference type="Pfam" id="PF00147">
    <property type="entry name" value="Fibrinogen_C"/>
    <property type="match status" value="1"/>
</dbReference>
<dbReference type="Gene3D" id="3.90.215.10">
    <property type="entry name" value="Gamma Fibrinogen, chain A, domain 1"/>
    <property type="match status" value="1"/>
</dbReference>
<dbReference type="NCBIfam" id="NF040941">
    <property type="entry name" value="GGGWT_bact"/>
    <property type="match status" value="1"/>
</dbReference>
<dbReference type="Proteomes" id="UP000515135">
    <property type="component" value="Unplaced"/>
</dbReference>
<dbReference type="InterPro" id="IPR036056">
    <property type="entry name" value="Fibrinogen-like_C"/>
</dbReference>
<dbReference type="RefSeq" id="XP_019628657.1">
    <property type="nucleotide sequence ID" value="XM_019773098.1"/>
</dbReference>
<name>A0A6P4YWE2_BRABE</name>
<dbReference type="SMART" id="SM00186">
    <property type="entry name" value="FBG"/>
    <property type="match status" value="1"/>
</dbReference>
<evidence type="ECO:0000313" key="5">
    <source>
        <dbReference type="Proteomes" id="UP000515135"/>
    </source>
</evidence>
<accession>A0A6P4YWE2</accession>
<proteinExistence type="predicted"/>
<evidence type="ECO:0000256" key="2">
    <source>
        <dbReference type="SAM" id="MobiDB-lite"/>
    </source>
</evidence>
<evidence type="ECO:0000313" key="8">
    <source>
        <dbReference type="RefSeq" id="XP_019628659.1"/>
    </source>
</evidence>
<dbReference type="RefSeq" id="XP_019628658.1">
    <property type="nucleotide sequence ID" value="XM_019773099.1"/>
</dbReference>
<dbReference type="GO" id="GO:0005615">
    <property type="term" value="C:extracellular space"/>
    <property type="evidence" value="ECO:0007669"/>
    <property type="project" value="TreeGrafter"/>
</dbReference>
<dbReference type="SUPFAM" id="SSF56496">
    <property type="entry name" value="Fibrinogen C-terminal domain-like"/>
    <property type="match status" value="1"/>
</dbReference>
<keyword evidence="1" id="KW-1015">Disulfide bond</keyword>
<evidence type="ECO:0000256" key="1">
    <source>
        <dbReference type="ARBA" id="ARBA00023157"/>
    </source>
</evidence>
<evidence type="ECO:0000256" key="3">
    <source>
        <dbReference type="SAM" id="SignalP"/>
    </source>
</evidence>
<dbReference type="InterPro" id="IPR002181">
    <property type="entry name" value="Fibrinogen_a/b/g_C_dom"/>
</dbReference>
<dbReference type="CDD" id="cd00087">
    <property type="entry name" value="FReD"/>
    <property type="match status" value="1"/>
</dbReference>
<evidence type="ECO:0000313" key="6">
    <source>
        <dbReference type="RefSeq" id="XP_019628657.1"/>
    </source>
</evidence>
<dbReference type="PROSITE" id="PS00514">
    <property type="entry name" value="FIBRINOGEN_C_1"/>
    <property type="match status" value="1"/>
</dbReference>
<reference evidence="6 7" key="1">
    <citation type="submission" date="2025-04" db="UniProtKB">
        <authorList>
            <consortium name="RefSeq"/>
        </authorList>
    </citation>
    <scope>IDENTIFICATION</scope>
    <source>
        <tissue evidence="6 7">Gonad</tissue>
    </source>
</reference>
<sequence length="380" mass="42171">MMLYLILLITAVCSSVCGTSQDGDTKHQMLCKIRESCQDTDLTKPNPNDTSPANNLCRAAEDDLKSLDPSTCESLLARETYDQGDNENPEQPDSEDGQIFDLIKKLLSREIEDQTDNDQPEKPDNVDGQTTHTDPAPPALSKRGNYFSDCSEIHTAQTLYHTVSSGVYKIQPVGLSSPISVYCDQTTDGGGWTVIQRRFDGSVDFNRPYNDFRYGFGSANGEQWLGLENMYRLTNQHTYTLYVQLEDWNRAVKYAKYSSFSVGSSSNYRLSVGGYSGTAGDGFYLSSSSSSAYLSGQAFSARNIDRDAWSAGSCAGGRGFSTGGWWYNRCAHSALNGPYLRPSDRTSYSGYGIYWELFGGSYKTYLKKSKMMVRPANFKT</sequence>
<dbReference type="InterPro" id="IPR020837">
    <property type="entry name" value="Fibrinogen_CS"/>
</dbReference>
<dbReference type="GeneID" id="109473224"/>
<evidence type="ECO:0000259" key="4">
    <source>
        <dbReference type="PROSITE" id="PS51406"/>
    </source>
</evidence>
<feature type="signal peptide" evidence="3">
    <location>
        <begin position="1"/>
        <end position="18"/>
    </location>
</feature>
<protein>
    <submittedName>
        <fullName evidence="6 7">Angiopoietin-related protein 1-like</fullName>
    </submittedName>
</protein>
<evidence type="ECO:0000313" key="7">
    <source>
        <dbReference type="RefSeq" id="XP_019628658.1"/>
    </source>
</evidence>
<dbReference type="InterPro" id="IPR050373">
    <property type="entry name" value="Fibrinogen_C-term_domain"/>
</dbReference>
<dbReference type="KEGG" id="bbel:109473224"/>
<feature type="domain" description="Fibrinogen C-terminal" evidence="4">
    <location>
        <begin position="141"/>
        <end position="377"/>
    </location>
</feature>
<keyword evidence="3" id="KW-0732">Signal</keyword>
<dbReference type="PANTHER" id="PTHR19143:SF394">
    <property type="entry name" value="ANGIOPOIETIN-RELATED PROTEIN 3-LIKE"/>
    <property type="match status" value="1"/>
</dbReference>
<dbReference type="RefSeq" id="XP_019628659.1">
    <property type="nucleotide sequence ID" value="XM_019773100.1"/>
</dbReference>
<feature type="chain" id="PRO_5044647602" evidence="3">
    <location>
        <begin position="19"/>
        <end position="380"/>
    </location>
</feature>
<feature type="region of interest" description="Disordered" evidence="2">
    <location>
        <begin position="113"/>
        <end position="145"/>
    </location>
</feature>
<dbReference type="PANTHER" id="PTHR19143">
    <property type="entry name" value="FIBRINOGEN/TENASCIN/ANGIOPOEITIN"/>
    <property type="match status" value="1"/>
</dbReference>
<gene>
    <name evidence="6 7 8" type="primary">LOC109473224</name>
</gene>
<dbReference type="AlphaFoldDB" id="A0A6P4YWE2"/>
<dbReference type="InterPro" id="IPR014716">
    <property type="entry name" value="Fibrinogen_a/b/g_C_1"/>
</dbReference>
<keyword evidence="5" id="KW-1185">Reference proteome</keyword>
<dbReference type="PROSITE" id="PS51406">
    <property type="entry name" value="FIBRINOGEN_C_2"/>
    <property type="match status" value="1"/>
</dbReference>